<comment type="caution">
    <text evidence="1">The sequence shown here is derived from an EMBL/GenBank/DDBJ whole genome shotgun (WGS) entry which is preliminary data.</text>
</comment>
<dbReference type="RefSeq" id="WP_110348464.1">
    <property type="nucleotide sequence ID" value="NZ_QJHL01000006.1"/>
</dbReference>
<dbReference type="AlphaFoldDB" id="A0A2V4BXJ8"/>
<accession>A0A2V4BXJ8</accession>
<sequence length="74" mass="8667">MENTQNILVFATNIRTNNDKQLISQTLNEISEIHQWNIDQEDIDCVLRIVSKTLSEEQIINIVKRHNFNCTPLD</sequence>
<keyword evidence="2" id="KW-1185">Reference proteome</keyword>
<evidence type="ECO:0000313" key="1">
    <source>
        <dbReference type="EMBL" id="PXY43387.1"/>
    </source>
</evidence>
<dbReference type="OrthoDB" id="1036397at2"/>
<name>A0A2V4BXJ8_9FLAO</name>
<proteinExistence type="predicted"/>
<gene>
    <name evidence="1" type="ORF">DMB68_20295</name>
</gene>
<dbReference type="Proteomes" id="UP000247681">
    <property type="component" value="Unassembled WGS sequence"/>
</dbReference>
<reference evidence="1 2" key="1">
    <citation type="submission" date="2018-05" db="EMBL/GenBank/DDBJ databases">
        <title>Flavobacterium sp. strain IMCC34758, incomplete genome.</title>
        <authorList>
            <person name="Joung Y."/>
        </authorList>
    </citation>
    <scope>NUCLEOTIDE SEQUENCE [LARGE SCALE GENOMIC DNA]</scope>
    <source>
        <strain evidence="1 2">IMCC34758</strain>
    </source>
</reference>
<evidence type="ECO:0000313" key="2">
    <source>
        <dbReference type="Proteomes" id="UP000247681"/>
    </source>
</evidence>
<protein>
    <submittedName>
        <fullName evidence="1">Uncharacterized protein</fullName>
    </submittedName>
</protein>
<dbReference type="EMBL" id="QJHL01000006">
    <property type="protein sequence ID" value="PXY43387.1"/>
    <property type="molecule type" value="Genomic_DNA"/>
</dbReference>
<organism evidence="1 2">
    <name type="scientific">Flavobacterium hydrophilum</name>
    <dbReference type="NCBI Taxonomy" id="2211445"/>
    <lineage>
        <taxon>Bacteria</taxon>
        <taxon>Pseudomonadati</taxon>
        <taxon>Bacteroidota</taxon>
        <taxon>Flavobacteriia</taxon>
        <taxon>Flavobacteriales</taxon>
        <taxon>Flavobacteriaceae</taxon>
        <taxon>Flavobacterium</taxon>
    </lineage>
</organism>